<dbReference type="OrthoDB" id="10425000at2759"/>
<reference evidence="1" key="1">
    <citation type="submission" date="2020-08" db="EMBL/GenBank/DDBJ databases">
        <title>Multicomponent nature underlies the extraordinary mechanical properties of spider dragline silk.</title>
        <authorList>
            <person name="Kono N."/>
            <person name="Nakamura H."/>
            <person name="Mori M."/>
            <person name="Yoshida Y."/>
            <person name="Ohtoshi R."/>
            <person name="Malay A.D."/>
            <person name="Moran D.A.P."/>
            <person name="Tomita M."/>
            <person name="Numata K."/>
            <person name="Arakawa K."/>
        </authorList>
    </citation>
    <scope>NUCLEOTIDE SEQUENCE</scope>
</reference>
<proteinExistence type="predicted"/>
<protein>
    <submittedName>
        <fullName evidence="1">Uncharacterized protein</fullName>
    </submittedName>
</protein>
<name>A0A8X6SYP8_NEPPI</name>
<keyword evidence="2" id="KW-1185">Reference proteome</keyword>
<dbReference type="Proteomes" id="UP000887013">
    <property type="component" value="Unassembled WGS sequence"/>
</dbReference>
<dbReference type="AlphaFoldDB" id="A0A8X6SYP8"/>
<organism evidence="1 2">
    <name type="scientific">Nephila pilipes</name>
    <name type="common">Giant wood spider</name>
    <name type="synonym">Nephila maculata</name>
    <dbReference type="NCBI Taxonomy" id="299642"/>
    <lineage>
        <taxon>Eukaryota</taxon>
        <taxon>Metazoa</taxon>
        <taxon>Ecdysozoa</taxon>
        <taxon>Arthropoda</taxon>
        <taxon>Chelicerata</taxon>
        <taxon>Arachnida</taxon>
        <taxon>Araneae</taxon>
        <taxon>Araneomorphae</taxon>
        <taxon>Entelegynae</taxon>
        <taxon>Araneoidea</taxon>
        <taxon>Nephilidae</taxon>
        <taxon>Nephila</taxon>
    </lineage>
</organism>
<evidence type="ECO:0000313" key="2">
    <source>
        <dbReference type="Proteomes" id="UP000887013"/>
    </source>
</evidence>
<accession>A0A8X6SYP8</accession>
<dbReference type="EMBL" id="BMAW01000574">
    <property type="protein sequence ID" value="GFS69781.1"/>
    <property type="molecule type" value="Genomic_DNA"/>
</dbReference>
<comment type="caution">
    <text evidence="1">The sequence shown here is derived from an EMBL/GenBank/DDBJ whole genome shotgun (WGS) entry which is preliminary data.</text>
</comment>
<sequence>MQRCFRSFLITDIAATKTSANSSKVRKGLLVDIQKECSRIHREFRYRSPGHADPSHSSAPILSRRNPTQLRIIVVRTNKRIRHPFFQLYFPSYTSLITARQKRLDEEKFIRVVMDDIRKFERIRFLLG</sequence>
<gene>
    <name evidence="1" type="ORF">NPIL_299091</name>
</gene>
<evidence type="ECO:0000313" key="1">
    <source>
        <dbReference type="EMBL" id="GFS69781.1"/>
    </source>
</evidence>